<dbReference type="SUPFAM" id="SSF103039">
    <property type="entry name" value="CheC-like"/>
    <property type="match status" value="1"/>
</dbReference>
<accession>A0ABU5F6U6</accession>
<dbReference type="Proteomes" id="UP001272242">
    <property type="component" value="Unassembled WGS sequence"/>
</dbReference>
<dbReference type="Gene3D" id="3.40.1550.10">
    <property type="entry name" value="CheC-like"/>
    <property type="match status" value="1"/>
</dbReference>
<evidence type="ECO:0000313" key="3">
    <source>
        <dbReference type="EMBL" id="MDY3563316.1"/>
    </source>
</evidence>
<evidence type="ECO:0000259" key="2">
    <source>
        <dbReference type="Pfam" id="PF13690"/>
    </source>
</evidence>
<name>A0ABU5F6U6_9BACT</name>
<comment type="caution">
    <text evidence="3">The sequence shown here is derived from an EMBL/GenBank/DDBJ whole genome shotgun (WGS) entry which is preliminary data.</text>
</comment>
<evidence type="ECO:0000313" key="4">
    <source>
        <dbReference type="Proteomes" id="UP001272242"/>
    </source>
</evidence>
<dbReference type="RefSeq" id="WP_261189382.1">
    <property type="nucleotide sequence ID" value="NZ_JAXBLV010000234.1"/>
</dbReference>
<keyword evidence="4" id="KW-1185">Reference proteome</keyword>
<dbReference type="Pfam" id="PF13690">
    <property type="entry name" value="CheX"/>
    <property type="match status" value="1"/>
</dbReference>
<dbReference type="EMBL" id="JAXBLV010000234">
    <property type="protein sequence ID" value="MDY3563316.1"/>
    <property type="molecule type" value="Genomic_DNA"/>
</dbReference>
<dbReference type="InterPro" id="IPR028051">
    <property type="entry name" value="CheX-like_dom"/>
</dbReference>
<gene>
    <name evidence="3" type="ORF">R5W23_004816</name>
</gene>
<proteinExistence type="predicted"/>
<sequence length="175" mass="18292">MPDVLPPTTTDAIPKAITQAVQEATTAFFTTSCGLTHVPDAAGDEEAAGAGIMSAISFLGDRPWAFAMALPETSAVALAKAFAGFEIPFDSQDMGDLLGEVVNVIAGDISARLNAEGIQAQMSLPMSVRGADVTTLVPHGVATNRLLFEGPHGRCWLDLVSDRFDGLTFRQPGMG</sequence>
<evidence type="ECO:0000256" key="1">
    <source>
        <dbReference type="ARBA" id="ARBA00022500"/>
    </source>
</evidence>
<dbReference type="InterPro" id="IPR028976">
    <property type="entry name" value="CheC-like_sf"/>
</dbReference>
<keyword evidence="1" id="KW-0145">Chemotaxis</keyword>
<feature type="domain" description="Chemotaxis phosphatase CheX-like" evidence="2">
    <location>
        <begin position="53"/>
        <end position="141"/>
    </location>
</feature>
<reference evidence="4" key="1">
    <citation type="journal article" date="2023" name="Mar. Drugs">
        <title>Gemmata algarum, a Novel Planctomycete Isolated from an Algal Mat, Displays Antimicrobial Activity.</title>
        <authorList>
            <person name="Kumar G."/>
            <person name="Kallscheuer N."/>
            <person name="Kashif M."/>
            <person name="Ahamad S."/>
            <person name="Jagadeeshwari U."/>
            <person name="Pannikurungottu S."/>
            <person name="Haufschild T."/>
            <person name="Kabuu M."/>
            <person name="Sasikala C."/>
            <person name="Jogler C."/>
            <person name="Ramana C."/>
        </authorList>
    </citation>
    <scope>NUCLEOTIDE SEQUENCE [LARGE SCALE GENOMIC DNA]</scope>
    <source>
        <strain evidence="4">JC673</strain>
    </source>
</reference>
<organism evidence="3 4">
    <name type="scientific">Gemmata algarum</name>
    <dbReference type="NCBI Taxonomy" id="2975278"/>
    <lineage>
        <taxon>Bacteria</taxon>
        <taxon>Pseudomonadati</taxon>
        <taxon>Planctomycetota</taxon>
        <taxon>Planctomycetia</taxon>
        <taxon>Gemmatales</taxon>
        <taxon>Gemmataceae</taxon>
        <taxon>Gemmata</taxon>
    </lineage>
</organism>
<protein>
    <submittedName>
        <fullName evidence="3">Chemotaxis protein CheX</fullName>
    </submittedName>
</protein>